<evidence type="ECO:0000313" key="2">
    <source>
        <dbReference type="Proteomes" id="UP000002430"/>
    </source>
</evidence>
<dbReference type="OrthoDB" id="9790372at2"/>
<dbReference type="InterPro" id="IPR003772">
    <property type="entry name" value="YceD"/>
</dbReference>
<dbReference type="eggNOG" id="COG1399">
    <property type="taxonomic scope" value="Bacteria"/>
</dbReference>
<dbReference type="PANTHER" id="PTHR34374">
    <property type="entry name" value="LARGE RIBOSOMAL RNA SUBUNIT ACCUMULATION PROTEIN YCED HOMOLOG 1, CHLOROPLASTIC"/>
    <property type="match status" value="1"/>
</dbReference>
<dbReference type="KEGG" id="lip:LI0164"/>
<proteinExistence type="predicted"/>
<evidence type="ECO:0000313" key="1">
    <source>
        <dbReference type="EMBL" id="CAJ54220.1"/>
    </source>
</evidence>
<protein>
    <submittedName>
        <fullName evidence="1">Predicted metal-binding, possibly nucleic acid-binding protein</fullName>
    </submittedName>
</protein>
<dbReference type="RefSeq" id="WP_011526246.1">
    <property type="nucleotide sequence ID" value="NC_008011.1"/>
</dbReference>
<dbReference type="PANTHER" id="PTHR34374:SF1">
    <property type="entry name" value="LARGE RIBOSOMAL RNA SUBUNIT ACCUMULATION PROTEIN YCED HOMOLOG 1, CHLOROPLASTIC"/>
    <property type="match status" value="1"/>
</dbReference>
<keyword evidence="2" id="KW-1185">Reference proteome</keyword>
<dbReference type="Proteomes" id="UP000002430">
    <property type="component" value="Chromosome"/>
</dbReference>
<accession>Q1MS06</accession>
<dbReference type="HOGENOM" id="CLU_100236_1_1_7"/>
<dbReference type="EMBL" id="AM180252">
    <property type="protein sequence ID" value="CAJ54220.1"/>
    <property type="molecule type" value="Genomic_DNA"/>
</dbReference>
<gene>
    <name evidence="1" type="ordered locus">LI0164</name>
</gene>
<dbReference type="AlphaFoldDB" id="Q1MS06"/>
<sequence>MDSFWVKLDTSESKKFVLDSPSIWENSIKQFNMDCKLVQPFSGIITVTLQENGCMVDGSISGKIVMPCNRCTTDVLITIQHTFRDVEPLPTLNIDGKEVINKDINENIIRQSNGIIEVNLAEILWEEFVLSLPSKPLCNIDCNGLCYSCGKDLNKETCNCSKDEGDPRLAAFKNIVIK</sequence>
<dbReference type="Pfam" id="PF02620">
    <property type="entry name" value="YceD"/>
    <property type="match status" value="1"/>
</dbReference>
<reference evidence="1 2" key="1">
    <citation type="submission" date="2005-11" db="EMBL/GenBank/DDBJ databases">
        <title>The complete genome sequence of Lawsonia intracellularis: the causative agent of proliferative enteropathy.</title>
        <authorList>
            <person name="Kaur K."/>
            <person name="Zhang Q."/>
            <person name="Beckler D."/>
            <person name="Munir S."/>
            <person name="Li L."/>
            <person name="Kinsley K."/>
            <person name="Herron L."/>
            <person name="Peterson A."/>
            <person name="May B."/>
            <person name="Singh S."/>
            <person name="Gebhart C."/>
            <person name="Kapur V."/>
        </authorList>
    </citation>
    <scope>NUCLEOTIDE SEQUENCE [LARGE SCALE GENOMIC DNA]</scope>
    <source>
        <strain evidence="1 2">PHE/MN1-00</strain>
    </source>
</reference>
<name>Q1MS06_LAWIP</name>
<organism evidence="1 2">
    <name type="scientific">Lawsonia intracellularis (strain PHE/MN1-00)</name>
    <dbReference type="NCBI Taxonomy" id="363253"/>
    <lineage>
        <taxon>Bacteria</taxon>
        <taxon>Pseudomonadati</taxon>
        <taxon>Thermodesulfobacteriota</taxon>
        <taxon>Desulfovibrionia</taxon>
        <taxon>Desulfovibrionales</taxon>
        <taxon>Desulfovibrionaceae</taxon>
        <taxon>Lawsonia</taxon>
    </lineage>
</organism>
<dbReference type="STRING" id="363253.LI0164"/>